<reference evidence="1 2" key="1">
    <citation type="journal article" date="2012" name="FEBS Lett.">
        <title>Anammox organism KSU-1 expresses a NirK-type copper-containing nitrite reductase instead of a NirS-type with cytochrome cd1.</title>
        <authorList>
            <person name="Hira D."/>
            <person name="Toh H."/>
            <person name="Migita C.T."/>
            <person name="Okubo H."/>
            <person name="Nishiyama T."/>
            <person name="Hattori M."/>
            <person name="Furukawa K."/>
            <person name="Fujii T."/>
        </authorList>
    </citation>
    <scope>NUCLEOTIDE SEQUENCE [LARGE SCALE GENOMIC DNA]</scope>
</reference>
<dbReference type="EMBL" id="BAFH01000002">
    <property type="protein sequence ID" value="GAB60921.1"/>
    <property type="molecule type" value="Genomic_DNA"/>
</dbReference>
<keyword evidence="2" id="KW-1185">Reference proteome</keyword>
<comment type="caution">
    <text evidence="1">The sequence shown here is derived from an EMBL/GenBank/DDBJ whole genome shotgun (WGS) entry which is preliminary data.</text>
</comment>
<dbReference type="Gene3D" id="2.60.120.430">
    <property type="entry name" value="Galactose-binding lectin"/>
    <property type="match status" value="1"/>
</dbReference>
<sequence>MEIGETITKTIRASKKWNNTQIRLVAGEEYYFKASGQWKDWNTACDADGYISPNLLLRATEWLRRVPKECWFTLIGSLDGDKDTCFRIGVEARISPKLTGTLYCFANDINLMYWNNRGEIQLTVTRTR</sequence>
<protein>
    <submittedName>
        <fullName evidence="1">Uncharacterized protein</fullName>
    </submittedName>
</protein>
<dbReference type="OrthoDB" id="4378831at2"/>
<proteinExistence type="predicted"/>
<evidence type="ECO:0000313" key="1">
    <source>
        <dbReference type="EMBL" id="GAB60921.1"/>
    </source>
</evidence>
<dbReference type="eggNOG" id="COG3673">
    <property type="taxonomic scope" value="Bacteria"/>
</dbReference>
<name>I3IGS6_9BACT</name>
<organism evidence="1 2">
    <name type="scientific">Candidatus Jettenia caeni</name>
    <dbReference type="NCBI Taxonomy" id="247490"/>
    <lineage>
        <taxon>Bacteria</taxon>
        <taxon>Pseudomonadati</taxon>
        <taxon>Planctomycetota</taxon>
        <taxon>Candidatus Brocadiia</taxon>
        <taxon>Candidatus Brocadiales</taxon>
        <taxon>Candidatus Brocadiaceae</taxon>
        <taxon>Candidatus Jettenia</taxon>
    </lineage>
</organism>
<evidence type="ECO:0000313" key="2">
    <source>
        <dbReference type="Proteomes" id="UP000002985"/>
    </source>
</evidence>
<dbReference type="AlphaFoldDB" id="I3IGS6"/>
<gene>
    <name evidence="1" type="ORF">KSU1_B0064</name>
</gene>
<dbReference type="Proteomes" id="UP000002985">
    <property type="component" value="Unassembled WGS sequence"/>
</dbReference>
<accession>I3IGS6</accession>